<comment type="caution">
    <text evidence="3">The sequence shown here is derived from an EMBL/GenBank/DDBJ whole genome shotgun (WGS) entry which is preliminary data.</text>
</comment>
<dbReference type="InterPro" id="IPR013108">
    <property type="entry name" value="Amidohydro_3"/>
</dbReference>
<evidence type="ECO:0000256" key="1">
    <source>
        <dbReference type="SAM" id="SignalP"/>
    </source>
</evidence>
<keyword evidence="1" id="KW-0732">Signal</keyword>
<dbReference type="Gene3D" id="3.20.20.140">
    <property type="entry name" value="Metal-dependent hydrolases"/>
    <property type="match status" value="1"/>
</dbReference>
<evidence type="ECO:0000313" key="3">
    <source>
        <dbReference type="EMBL" id="RKD90194.1"/>
    </source>
</evidence>
<dbReference type="PROSITE" id="PS51257">
    <property type="entry name" value="PROKAR_LIPOPROTEIN"/>
    <property type="match status" value="1"/>
</dbReference>
<proteinExistence type="predicted"/>
<gene>
    <name evidence="3" type="ORF">BC643_0530</name>
</gene>
<sequence length="561" mass="61879">MKKRLLFYASLLALFGCKSAPENPADTIYWGGTIVTMAGDSPQYAEAVAVKDGKILFVGSQIDAQKYEGDSTEVRNLDGKTLLPGFIDPHSHFINATQLVTWVNASPRPVGEVNSVAELKTTIADFIKKKPLKEGEWLVGYGYDQTMFEDREATCLDLDEVVPDNPVLIIHVSAHGALLNSKALEAANITAETKDPDGGVISRMPNSRKPSGLLMENAFMPVFESMPKPTAGELLKTFAKAQEEYTKWGYTTAQEGATTFDDLQLLKKASADGLLVIDVISYPLFIDMEKIVGKDSFGSYSKHLKLGGIKVLLDGSPQGGTAMQHYLTPGPNGEADWHGVSFVPKDVFFKVMQTCYDNNLQLNVHTNGSEAIQEMIDGMQQINYDKSKDLRWCSIHCQFVTDPQLDQIAALGLVPSFFTNHAFYWGDVHIKNFGQEAAEHLSPIATAYGKGLRPTNHTDYSVTPLDPFMTIWTAVKRETRSGRILGAEERATVYQALQMLTSNVAYQYHEEASKGTLEAGKLADLVILDKNPLDLDETTIDEVKNTKVLETIKEGVTVYKE</sequence>
<dbReference type="SUPFAM" id="SSF51556">
    <property type="entry name" value="Metallo-dependent hydrolases"/>
    <property type="match status" value="1"/>
</dbReference>
<dbReference type="AlphaFoldDB" id="A0A419W418"/>
<dbReference type="SUPFAM" id="SSF51338">
    <property type="entry name" value="Composite domain of metallo-dependent hydrolases"/>
    <property type="match status" value="1"/>
</dbReference>
<dbReference type="RefSeq" id="WP_170154429.1">
    <property type="nucleotide sequence ID" value="NZ_RAPN01000001.1"/>
</dbReference>
<accession>A0A419W418</accession>
<dbReference type="Gene3D" id="3.10.310.70">
    <property type="match status" value="1"/>
</dbReference>
<protein>
    <recommendedName>
        <fullName evidence="2">Amidohydrolase 3 domain-containing protein</fullName>
    </recommendedName>
</protein>
<organism evidence="3 4">
    <name type="scientific">Mangrovibacterium diazotrophicum</name>
    <dbReference type="NCBI Taxonomy" id="1261403"/>
    <lineage>
        <taxon>Bacteria</taxon>
        <taxon>Pseudomonadati</taxon>
        <taxon>Bacteroidota</taxon>
        <taxon>Bacteroidia</taxon>
        <taxon>Marinilabiliales</taxon>
        <taxon>Prolixibacteraceae</taxon>
        <taxon>Mangrovibacterium</taxon>
    </lineage>
</organism>
<feature type="domain" description="Amidohydrolase 3" evidence="2">
    <location>
        <begin position="73"/>
        <end position="559"/>
    </location>
</feature>
<dbReference type="EMBL" id="RAPN01000001">
    <property type="protein sequence ID" value="RKD90194.1"/>
    <property type="molecule type" value="Genomic_DNA"/>
</dbReference>
<dbReference type="GO" id="GO:0016810">
    <property type="term" value="F:hydrolase activity, acting on carbon-nitrogen (but not peptide) bonds"/>
    <property type="evidence" value="ECO:0007669"/>
    <property type="project" value="InterPro"/>
</dbReference>
<dbReference type="PANTHER" id="PTHR22642:SF2">
    <property type="entry name" value="PROTEIN LONG AFTER FAR-RED 3"/>
    <property type="match status" value="1"/>
</dbReference>
<dbReference type="Gene3D" id="2.30.40.10">
    <property type="entry name" value="Urease, subunit C, domain 1"/>
    <property type="match status" value="1"/>
</dbReference>
<name>A0A419W418_9BACT</name>
<feature type="signal peptide" evidence="1">
    <location>
        <begin position="1"/>
        <end position="20"/>
    </location>
</feature>
<dbReference type="Pfam" id="PF07969">
    <property type="entry name" value="Amidohydro_3"/>
    <property type="match status" value="1"/>
</dbReference>
<dbReference type="InterPro" id="IPR033932">
    <property type="entry name" value="YtcJ-like"/>
</dbReference>
<dbReference type="CDD" id="cd01300">
    <property type="entry name" value="YtcJ_like"/>
    <property type="match status" value="1"/>
</dbReference>
<dbReference type="Proteomes" id="UP000283387">
    <property type="component" value="Unassembled WGS sequence"/>
</dbReference>
<reference evidence="3 4" key="1">
    <citation type="submission" date="2018-09" db="EMBL/GenBank/DDBJ databases">
        <title>Genomic Encyclopedia of Archaeal and Bacterial Type Strains, Phase II (KMG-II): from individual species to whole genera.</title>
        <authorList>
            <person name="Goeker M."/>
        </authorList>
    </citation>
    <scope>NUCLEOTIDE SEQUENCE [LARGE SCALE GENOMIC DNA]</scope>
    <source>
        <strain evidence="3 4">DSM 27148</strain>
    </source>
</reference>
<dbReference type="InterPro" id="IPR011059">
    <property type="entry name" value="Metal-dep_hydrolase_composite"/>
</dbReference>
<keyword evidence="4" id="KW-1185">Reference proteome</keyword>
<feature type="chain" id="PRO_5019267529" description="Amidohydrolase 3 domain-containing protein" evidence="1">
    <location>
        <begin position="21"/>
        <end position="561"/>
    </location>
</feature>
<dbReference type="PANTHER" id="PTHR22642">
    <property type="entry name" value="IMIDAZOLONEPROPIONASE"/>
    <property type="match status" value="1"/>
</dbReference>
<evidence type="ECO:0000259" key="2">
    <source>
        <dbReference type="Pfam" id="PF07969"/>
    </source>
</evidence>
<evidence type="ECO:0000313" key="4">
    <source>
        <dbReference type="Proteomes" id="UP000283387"/>
    </source>
</evidence>
<dbReference type="InterPro" id="IPR032466">
    <property type="entry name" value="Metal_Hydrolase"/>
</dbReference>